<protein>
    <submittedName>
        <fullName evidence="4">Helicase-associated domain-containing protein</fullName>
    </submittedName>
</protein>
<dbReference type="Pfam" id="PF13625">
    <property type="entry name" value="Helicase_C_3"/>
    <property type="match status" value="1"/>
</dbReference>
<dbReference type="Pfam" id="PF13280">
    <property type="entry name" value="WYL"/>
    <property type="match status" value="1"/>
</dbReference>
<name>A0ABN1C545_SACER</name>
<dbReference type="PROSITE" id="PS52050">
    <property type="entry name" value="WYL"/>
    <property type="match status" value="1"/>
</dbReference>
<dbReference type="InterPro" id="IPR032830">
    <property type="entry name" value="XPB/Ssl2_N"/>
</dbReference>
<reference evidence="4 5" key="1">
    <citation type="journal article" date="2019" name="Int. J. Syst. Evol. Microbiol.">
        <title>The Global Catalogue of Microorganisms (GCM) 10K type strain sequencing project: providing services to taxonomists for standard genome sequencing and annotation.</title>
        <authorList>
            <consortium name="The Broad Institute Genomics Platform"/>
            <consortium name="The Broad Institute Genome Sequencing Center for Infectious Disease"/>
            <person name="Wu L."/>
            <person name="Ma J."/>
        </authorList>
    </citation>
    <scope>NUCLEOTIDE SEQUENCE [LARGE SCALE GENOMIC DNA]</scope>
    <source>
        <strain evidence="4 5">JCM 10303</strain>
    </source>
</reference>
<evidence type="ECO:0000259" key="2">
    <source>
        <dbReference type="Pfam" id="PF13280"/>
    </source>
</evidence>
<keyword evidence="4" id="KW-0347">Helicase</keyword>
<evidence type="ECO:0000256" key="1">
    <source>
        <dbReference type="SAM" id="MobiDB-lite"/>
    </source>
</evidence>
<evidence type="ECO:0000313" key="5">
    <source>
        <dbReference type="Proteomes" id="UP001500729"/>
    </source>
</evidence>
<feature type="domain" description="Helicase XPB/Ssl2 N-terminal" evidence="3">
    <location>
        <begin position="496"/>
        <end position="616"/>
    </location>
</feature>
<evidence type="ECO:0000259" key="3">
    <source>
        <dbReference type="Pfam" id="PF13625"/>
    </source>
</evidence>
<evidence type="ECO:0000313" key="4">
    <source>
        <dbReference type="EMBL" id="GAA0512020.1"/>
    </source>
</evidence>
<keyword evidence="5" id="KW-1185">Reference proteome</keyword>
<keyword evidence="4" id="KW-0067">ATP-binding</keyword>
<dbReference type="InterPro" id="IPR026881">
    <property type="entry name" value="WYL_dom"/>
</dbReference>
<dbReference type="GO" id="GO:0004386">
    <property type="term" value="F:helicase activity"/>
    <property type="evidence" value="ECO:0007669"/>
    <property type="project" value="UniProtKB-KW"/>
</dbReference>
<dbReference type="Proteomes" id="UP001500729">
    <property type="component" value="Unassembled WGS sequence"/>
</dbReference>
<proteinExistence type="predicted"/>
<keyword evidence="4" id="KW-0378">Hydrolase</keyword>
<dbReference type="RefSeq" id="WP_009948091.1">
    <property type="nucleotide sequence ID" value="NZ_BAAAGS010000004.1"/>
</dbReference>
<comment type="caution">
    <text evidence="4">The sequence shown here is derived from an EMBL/GenBank/DDBJ whole genome shotgun (WGS) entry which is preliminary data.</text>
</comment>
<accession>A0ABN1C545</accession>
<feature type="region of interest" description="Disordered" evidence="1">
    <location>
        <begin position="637"/>
        <end position="673"/>
    </location>
</feature>
<feature type="domain" description="WYL" evidence="2">
    <location>
        <begin position="724"/>
        <end position="783"/>
    </location>
</feature>
<sequence length="786" mass="84542">MPSGFVKWLRSLSPSDLADLLRSRPDCASPPPGSIDQLGNRLNTPYSIQMALDELDRECHDVLSGVVLSGDGSTIEELAQAHGVESTSDLDRGLAVLRRNALVWPGVDGALHLAGPLRGSLGALGLGRGLQTLLKPFPADELGSIAENLGLRKGKRKQQTLDAIEAFLSDPAEVAGLLAQAPAECREIAEKTAWHGPNCDPFRGTPAERVADPVSWLVTRALLVPVDRFHVHGPFEMPREVALALRGADYHAPLRKRPDLPKASDAGTDVVDRTAAVAAGRFVAGAARLLEHCAKTSVSPLKSGGVGVRVLSQLGRALHADEREVRLWLEAAAGAELLSIDGDGHIVPADSAEEWQTSDPADQYAALVSAWWWLPGTPTMTYLEDKPGPALAGVSDDIDRTLRHDLLGQLAEIPDGHAVTSTDEIDSLLAWLRPALYGDTENIAAPAKVTWAECDAAGVTASGALSSLGRSLLAEDGEQLRAEAARLLPAAQRSAVLQADLTAVVRGTPDAKLTRSLDLLADLERRDTASTWRFSPSSIRRAFDQGWTAGDVVAELERISDSTIPQPLRYLIDDVARRFGELKVTTVKCCVVGDEALLAEVSRHKALAPLNLRTLAPTVLASGKAASETLDKLRAAGYSPVQQDGNGSVRLERHAGKRGDSRSRNLARPRRAAIPQRAEPDFDLIAKALVKGTEPPQPAITGLTSRIDELTHEATQLGPGEIHVLADALARESAVHIEYVDQTGKRTSRPVTPIDLDQRWLVAWCHMRDDERNFRLERIRSVTAIG</sequence>
<organism evidence="4 5">
    <name type="scientific">Saccharopolyspora erythraea</name>
    <name type="common">Streptomyces erythraeus</name>
    <dbReference type="NCBI Taxonomy" id="1836"/>
    <lineage>
        <taxon>Bacteria</taxon>
        <taxon>Bacillati</taxon>
        <taxon>Actinomycetota</taxon>
        <taxon>Actinomycetes</taxon>
        <taxon>Pseudonocardiales</taxon>
        <taxon>Pseudonocardiaceae</taxon>
        <taxon>Saccharopolyspora</taxon>
    </lineage>
</organism>
<keyword evidence="4" id="KW-0547">Nucleotide-binding</keyword>
<feature type="compositionally biased region" description="Basic and acidic residues" evidence="1">
    <location>
        <begin position="650"/>
        <end position="663"/>
    </location>
</feature>
<dbReference type="EMBL" id="BAAAGS010000004">
    <property type="protein sequence ID" value="GAA0512020.1"/>
    <property type="molecule type" value="Genomic_DNA"/>
</dbReference>
<gene>
    <name evidence="4" type="ORF">GCM10009533_08560</name>
</gene>